<keyword evidence="2" id="KW-0808">Transferase</keyword>
<dbReference type="CDD" id="cd04301">
    <property type="entry name" value="NAT_SF"/>
    <property type="match status" value="1"/>
</dbReference>
<dbReference type="Proteomes" id="UP000516305">
    <property type="component" value="Chromosome"/>
</dbReference>
<dbReference type="Pfam" id="PF13673">
    <property type="entry name" value="Acetyltransf_10"/>
    <property type="match status" value="1"/>
</dbReference>
<dbReference type="InterPro" id="IPR016181">
    <property type="entry name" value="Acyl_CoA_acyltransferase"/>
</dbReference>
<keyword evidence="3" id="KW-1185">Reference proteome</keyword>
<name>A0A7H0VJA1_9FLAO</name>
<dbReference type="SUPFAM" id="SSF55729">
    <property type="entry name" value="Acyl-CoA N-acyltransferases (Nat)"/>
    <property type="match status" value="1"/>
</dbReference>
<organism evidence="2 3">
    <name type="scientific">Croceimicrobium hydrocarbonivorans</name>
    <dbReference type="NCBI Taxonomy" id="2761580"/>
    <lineage>
        <taxon>Bacteria</taxon>
        <taxon>Pseudomonadati</taxon>
        <taxon>Bacteroidota</taxon>
        <taxon>Flavobacteriia</taxon>
        <taxon>Flavobacteriales</taxon>
        <taxon>Owenweeksiaceae</taxon>
        <taxon>Croceimicrobium</taxon>
    </lineage>
</organism>
<sequence>MIWSTKNWEQLTTRELFEAYKLRTDVFVVEQGCPYPEVDEHDLQSRHLFAWEGTELIAYARICPPNTVYPEASLGRIVLAKENRNKGIGRELVSRALADLKKQWPEAPVKIQAQQYLESFYTSFGFETIGESYPDVMVMHVDMKLKED</sequence>
<reference evidence="2 3" key="1">
    <citation type="submission" date="2020-08" db="EMBL/GenBank/DDBJ databases">
        <title>Croceimicrobium hydrocarbonivorans gen. nov., sp. nov., a novel marine bacterium isolated from a bacterial consortium that degrades polyethylene terephthalate.</title>
        <authorList>
            <person name="Liu R."/>
        </authorList>
    </citation>
    <scope>NUCLEOTIDE SEQUENCE [LARGE SCALE GENOMIC DNA]</scope>
    <source>
        <strain evidence="2 3">A20-9</strain>
    </source>
</reference>
<dbReference type="GO" id="GO:0016747">
    <property type="term" value="F:acyltransferase activity, transferring groups other than amino-acyl groups"/>
    <property type="evidence" value="ECO:0007669"/>
    <property type="project" value="InterPro"/>
</dbReference>
<dbReference type="Gene3D" id="3.40.630.30">
    <property type="match status" value="1"/>
</dbReference>
<dbReference type="InterPro" id="IPR000182">
    <property type="entry name" value="GNAT_dom"/>
</dbReference>
<dbReference type="AlphaFoldDB" id="A0A7H0VJA1"/>
<dbReference type="EMBL" id="CP060139">
    <property type="protein sequence ID" value="QNR25799.1"/>
    <property type="molecule type" value="Genomic_DNA"/>
</dbReference>
<dbReference type="KEGG" id="chyd:H4K34_08135"/>
<protein>
    <submittedName>
        <fullName evidence="2">GNAT family N-acetyltransferase</fullName>
    </submittedName>
</protein>
<proteinExistence type="predicted"/>
<accession>A0A7H0VJA1</accession>
<evidence type="ECO:0000313" key="2">
    <source>
        <dbReference type="EMBL" id="QNR25799.1"/>
    </source>
</evidence>
<evidence type="ECO:0000313" key="3">
    <source>
        <dbReference type="Proteomes" id="UP000516305"/>
    </source>
</evidence>
<evidence type="ECO:0000259" key="1">
    <source>
        <dbReference type="PROSITE" id="PS51186"/>
    </source>
</evidence>
<gene>
    <name evidence="2" type="ORF">H4K34_08135</name>
</gene>
<dbReference type="PROSITE" id="PS51186">
    <property type="entry name" value="GNAT"/>
    <property type="match status" value="1"/>
</dbReference>
<dbReference type="RefSeq" id="WP_210760324.1">
    <property type="nucleotide sequence ID" value="NZ_CP060139.1"/>
</dbReference>
<feature type="domain" description="N-acetyltransferase" evidence="1">
    <location>
        <begin position="6"/>
        <end position="148"/>
    </location>
</feature>